<keyword evidence="3 6" id="KW-0812">Transmembrane</keyword>
<dbReference type="Pfam" id="PF04286">
    <property type="entry name" value="DUF445"/>
    <property type="match status" value="1"/>
</dbReference>
<dbReference type="InterPro" id="IPR016991">
    <property type="entry name" value="UCP032178"/>
</dbReference>
<evidence type="ECO:0000256" key="6">
    <source>
        <dbReference type="SAM" id="Phobius"/>
    </source>
</evidence>
<dbReference type="GO" id="GO:0005886">
    <property type="term" value="C:plasma membrane"/>
    <property type="evidence" value="ECO:0007669"/>
    <property type="project" value="UniProtKB-SubCell"/>
</dbReference>
<comment type="similarity">
    <text evidence="2">Belongs to the UPF0754 family.</text>
</comment>
<evidence type="ECO:0000313" key="7">
    <source>
        <dbReference type="EMBL" id="MCU9612531.1"/>
    </source>
</evidence>
<organism evidence="7 8">
    <name type="scientific">Perspicuibacillus lycopersici</name>
    <dbReference type="NCBI Taxonomy" id="1325689"/>
    <lineage>
        <taxon>Bacteria</taxon>
        <taxon>Bacillati</taxon>
        <taxon>Bacillota</taxon>
        <taxon>Bacilli</taxon>
        <taxon>Bacillales</taxon>
        <taxon>Bacillaceae</taxon>
        <taxon>Perspicuibacillus</taxon>
    </lineage>
</organism>
<dbReference type="RefSeq" id="WP_263071716.1">
    <property type="nucleotide sequence ID" value="NZ_JAOUSF010000001.1"/>
</dbReference>
<dbReference type="Proteomes" id="UP001209318">
    <property type="component" value="Unassembled WGS sequence"/>
</dbReference>
<protein>
    <submittedName>
        <fullName evidence="7">DUF445 family protein</fullName>
    </submittedName>
</protein>
<keyword evidence="4 6" id="KW-1133">Transmembrane helix</keyword>
<dbReference type="InterPro" id="IPR007383">
    <property type="entry name" value="DUF445"/>
</dbReference>
<reference evidence="7" key="1">
    <citation type="submission" date="2022-10" db="EMBL/GenBank/DDBJ databases">
        <title>Description of Fervidibacillus gen. nov. in the family Fervidibacillaceae fam. nov. with two species, Fervidibacillus albus sp. nov., and Fervidibacillus halotolerans sp. nov., isolated from tidal flat sediments.</title>
        <authorList>
            <person name="Kwon K.K."/>
            <person name="Yang S.-H."/>
        </authorList>
    </citation>
    <scope>NUCLEOTIDE SEQUENCE</scope>
    <source>
        <strain evidence="7">JCM 19140</strain>
    </source>
</reference>
<comment type="caution">
    <text evidence="7">The sequence shown here is derived from an EMBL/GenBank/DDBJ whole genome shotgun (WGS) entry which is preliminary data.</text>
</comment>
<comment type="subcellular location">
    <subcellularLocation>
        <location evidence="1">Cell membrane</location>
    </subcellularLocation>
</comment>
<proteinExistence type="inferred from homology"/>
<gene>
    <name evidence="7" type="ORF">OEV98_03000</name>
</gene>
<feature type="transmembrane region" description="Helical" evidence="6">
    <location>
        <begin position="356"/>
        <end position="378"/>
    </location>
</feature>
<keyword evidence="8" id="KW-1185">Reference proteome</keyword>
<dbReference type="PANTHER" id="PTHR35791:SF1">
    <property type="entry name" value="UPF0754 MEMBRANE PROTEIN YHEB"/>
    <property type="match status" value="1"/>
</dbReference>
<keyword evidence="5 6" id="KW-0472">Membrane</keyword>
<evidence type="ECO:0000256" key="4">
    <source>
        <dbReference type="ARBA" id="ARBA00022989"/>
    </source>
</evidence>
<dbReference type="PIRSF" id="PIRSF032178">
    <property type="entry name" value="UCP032178"/>
    <property type="match status" value="1"/>
</dbReference>
<dbReference type="EMBL" id="JAOUSF010000001">
    <property type="protein sequence ID" value="MCU9612531.1"/>
    <property type="molecule type" value="Genomic_DNA"/>
</dbReference>
<feature type="transmembrane region" description="Helical" evidence="6">
    <location>
        <begin position="6"/>
        <end position="31"/>
    </location>
</feature>
<evidence type="ECO:0000313" key="8">
    <source>
        <dbReference type="Proteomes" id="UP001209318"/>
    </source>
</evidence>
<evidence type="ECO:0000256" key="5">
    <source>
        <dbReference type="ARBA" id="ARBA00023136"/>
    </source>
</evidence>
<accession>A0AAE3ISD7</accession>
<sequence>MANIIITILLMAIIGAVIGGVTNSLAIKMLFRPYRPIYIGKWRLPFTPGLIPRRREELSKQMGLLVVEHLLTPEGIKKRIIEGKFHEQITKWLKGSIQSILRSDYSIQALLLKFEITDLPLKIHQKIKGFIGTKSAKWLEDNSNNPLGKILPSFLWEFAEEKVPDITNYLIDTMKSFIESDKGKILLQSRLDQFLHGKGMLGGMLNMFLGNTSLTDKMQVELVKLLGDEQNKIVLNKLINEELVKLKETKLATLLEKVDEQELLEKIVNNISPMLTVNQWFEKPISSFSSAALEGKLVEITPHLVSLGIEQLISQIGTIMDKLQIVDLVKNQVDSFSTERLEEMVLGITRKELKMITYLGAYLGGIIGLIQGVIVLIIN</sequence>
<evidence type="ECO:0000256" key="1">
    <source>
        <dbReference type="ARBA" id="ARBA00004236"/>
    </source>
</evidence>
<evidence type="ECO:0000256" key="3">
    <source>
        <dbReference type="ARBA" id="ARBA00022692"/>
    </source>
</evidence>
<name>A0AAE3ISD7_9BACI</name>
<dbReference type="AlphaFoldDB" id="A0AAE3ISD7"/>
<dbReference type="PANTHER" id="PTHR35791">
    <property type="entry name" value="UPF0754 MEMBRANE PROTEIN YHEB"/>
    <property type="match status" value="1"/>
</dbReference>
<evidence type="ECO:0000256" key="2">
    <source>
        <dbReference type="ARBA" id="ARBA00008053"/>
    </source>
</evidence>